<protein>
    <submittedName>
        <fullName evidence="2">Uncharacterized protein</fullName>
    </submittedName>
</protein>
<reference evidence="2" key="1">
    <citation type="submission" date="2014-11" db="EMBL/GenBank/DDBJ databases">
        <authorList>
            <person name="Amaro Gonzalez C."/>
        </authorList>
    </citation>
    <scope>NUCLEOTIDE SEQUENCE</scope>
</reference>
<evidence type="ECO:0000256" key="1">
    <source>
        <dbReference type="SAM" id="Phobius"/>
    </source>
</evidence>
<name>A0A0E9WQH5_ANGAN</name>
<reference evidence="2" key="2">
    <citation type="journal article" date="2015" name="Fish Shellfish Immunol.">
        <title>Early steps in the European eel (Anguilla anguilla)-Vibrio vulnificus interaction in the gills: Role of the RtxA13 toxin.</title>
        <authorList>
            <person name="Callol A."/>
            <person name="Pajuelo D."/>
            <person name="Ebbesson L."/>
            <person name="Teles M."/>
            <person name="MacKenzie S."/>
            <person name="Amaro C."/>
        </authorList>
    </citation>
    <scope>NUCLEOTIDE SEQUENCE</scope>
</reference>
<feature type="transmembrane region" description="Helical" evidence="1">
    <location>
        <begin position="21"/>
        <end position="40"/>
    </location>
</feature>
<dbReference type="AlphaFoldDB" id="A0A0E9WQH5"/>
<organism evidence="2">
    <name type="scientific">Anguilla anguilla</name>
    <name type="common">European freshwater eel</name>
    <name type="synonym">Muraena anguilla</name>
    <dbReference type="NCBI Taxonomy" id="7936"/>
    <lineage>
        <taxon>Eukaryota</taxon>
        <taxon>Metazoa</taxon>
        <taxon>Chordata</taxon>
        <taxon>Craniata</taxon>
        <taxon>Vertebrata</taxon>
        <taxon>Euteleostomi</taxon>
        <taxon>Actinopterygii</taxon>
        <taxon>Neopterygii</taxon>
        <taxon>Teleostei</taxon>
        <taxon>Anguilliformes</taxon>
        <taxon>Anguillidae</taxon>
        <taxon>Anguilla</taxon>
    </lineage>
</organism>
<feature type="transmembrane region" description="Helical" evidence="1">
    <location>
        <begin position="46"/>
        <end position="67"/>
    </location>
</feature>
<evidence type="ECO:0000313" key="2">
    <source>
        <dbReference type="EMBL" id="JAH92679.1"/>
    </source>
</evidence>
<accession>A0A0E9WQH5</accession>
<sequence>MTRAKKAKSGTRCNTHISVTVPCNPIIYHNFFIFLANHVLVCVFQLLVPIFICFCRIVYACFLVLLLKAENTVSAAAAAV</sequence>
<keyword evidence="1" id="KW-0472">Membrane</keyword>
<keyword evidence="1" id="KW-1133">Transmembrane helix</keyword>
<dbReference type="EMBL" id="GBXM01015898">
    <property type="protein sequence ID" value="JAH92679.1"/>
    <property type="molecule type" value="Transcribed_RNA"/>
</dbReference>
<keyword evidence="1" id="KW-0812">Transmembrane</keyword>
<proteinExistence type="predicted"/>